<feature type="domain" description="3-keto-alpha-glucoside-1,2-lyase/3-keto-2-hydroxy-glucal hydratase" evidence="2">
    <location>
        <begin position="28"/>
        <end position="224"/>
    </location>
</feature>
<keyword evidence="4" id="KW-1185">Reference proteome</keyword>
<evidence type="ECO:0000313" key="4">
    <source>
        <dbReference type="Proteomes" id="UP000010798"/>
    </source>
</evidence>
<dbReference type="PANTHER" id="PTHR34129:SF1">
    <property type="entry name" value="DUF952 DOMAIN-CONTAINING PROTEIN"/>
    <property type="match status" value="1"/>
</dbReference>
<evidence type="ECO:0000256" key="1">
    <source>
        <dbReference type="SAM" id="SignalP"/>
    </source>
</evidence>
<sequence length="347" mass="39085">MTSRSRTVLTAIALVLSFYSTTVFADEGWVSLFDGKTLDGWKVNGGFASYKVEDGAIVGTTVEGSPNTFLCRGDYKDFVLELEVRCDPRLNSGVQVRSHVYEKDTPQESDPKKVRKAGTVYGPQCEIAESAKGVSGNFWDEARRTRWLDDFAKRAEARKAFKDEDWNRYEIAVQGNRYRSWVNGVAASDYTDDVDKSGFIGLQVHGIAKGQGPYQVRWRNVRIRQLEPGEQVRKATARPGEILRITTRSEWEKAQAGGGYRGDTLEAEGFIHCSTPKQLPWVAETFYKGRTRLVVLRIEPSKLTSPLKWESPPDSWEKFPHVYGPLNLEAVVEVVPLEDLLPDGIRD</sequence>
<dbReference type="AlphaFoldDB" id="L0DL71"/>
<dbReference type="Gene3D" id="2.60.120.560">
    <property type="entry name" value="Exo-inulinase, domain 1"/>
    <property type="match status" value="1"/>
</dbReference>
<evidence type="ECO:0000259" key="2">
    <source>
        <dbReference type="Pfam" id="PF06439"/>
    </source>
</evidence>
<protein>
    <recommendedName>
        <fullName evidence="2">3-keto-alpha-glucoside-1,2-lyase/3-keto-2-hydroxy-glucal hydratase domain-containing protein</fullName>
    </recommendedName>
</protein>
<dbReference type="GO" id="GO:0016787">
    <property type="term" value="F:hydrolase activity"/>
    <property type="evidence" value="ECO:0007669"/>
    <property type="project" value="InterPro"/>
</dbReference>
<dbReference type="Proteomes" id="UP000010798">
    <property type="component" value="Chromosome"/>
</dbReference>
<organism evidence="3 4">
    <name type="scientific">Singulisphaera acidiphila (strain ATCC BAA-1392 / DSM 18658 / VKM B-2454 / MOB10)</name>
    <dbReference type="NCBI Taxonomy" id="886293"/>
    <lineage>
        <taxon>Bacteria</taxon>
        <taxon>Pseudomonadati</taxon>
        <taxon>Planctomycetota</taxon>
        <taxon>Planctomycetia</taxon>
        <taxon>Isosphaerales</taxon>
        <taxon>Isosphaeraceae</taxon>
        <taxon>Singulisphaera</taxon>
    </lineage>
</organism>
<name>L0DL71_SINAD</name>
<dbReference type="InterPro" id="IPR009297">
    <property type="entry name" value="DUF952"/>
</dbReference>
<dbReference type="Pfam" id="PF06108">
    <property type="entry name" value="DUF952"/>
    <property type="match status" value="1"/>
</dbReference>
<reference evidence="3 4" key="1">
    <citation type="submission" date="2012-02" db="EMBL/GenBank/DDBJ databases">
        <title>Complete sequence of chromosome of Singulisphaera acidiphila DSM 18658.</title>
        <authorList>
            <consortium name="US DOE Joint Genome Institute (JGI-PGF)"/>
            <person name="Lucas S."/>
            <person name="Copeland A."/>
            <person name="Lapidus A."/>
            <person name="Glavina del Rio T."/>
            <person name="Dalin E."/>
            <person name="Tice H."/>
            <person name="Bruce D."/>
            <person name="Goodwin L."/>
            <person name="Pitluck S."/>
            <person name="Peters L."/>
            <person name="Ovchinnikova G."/>
            <person name="Chertkov O."/>
            <person name="Kyrpides N."/>
            <person name="Mavromatis K."/>
            <person name="Ivanova N."/>
            <person name="Brettin T."/>
            <person name="Detter J.C."/>
            <person name="Han C."/>
            <person name="Larimer F."/>
            <person name="Land M."/>
            <person name="Hauser L."/>
            <person name="Markowitz V."/>
            <person name="Cheng J.-F."/>
            <person name="Hugenholtz P."/>
            <person name="Woyke T."/>
            <person name="Wu D."/>
            <person name="Tindall B."/>
            <person name="Pomrenke H."/>
            <person name="Brambilla E."/>
            <person name="Klenk H.-P."/>
            <person name="Eisen J.A."/>
        </authorList>
    </citation>
    <scope>NUCLEOTIDE SEQUENCE [LARGE SCALE GENOMIC DNA]</scope>
    <source>
        <strain evidence="4">ATCC BAA-1392 / DSM 18658 / VKM B-2454 / MOB10</strain>
    </source>
</reference>
<dbReference type="RefSeq" id="WP_015249235.1">
    <property type="nucleotide sequence ID" value="NC_019892.1"/>
</dbReference>
<dbReference type="eggNOG" id="COG3502">
    <property type="taxonomic scope" value="Bacteria"/>
</dbReference>
<evidence type="ECO:0000313" key="3">
    <source>
        <dbReference type="EMBL" id="AGA30144.1"/>
    </source>
</evidence>
<proteinExistence type="predicted"/>
<dbReference type="InterPro" id="IPR010496">
    <property type="entry name" value="AL/BT2_dom"/>
</dbReference>
<dbReference type="STRING" id="886293.Sinac_6034"/>
<dbReference type="PANTHER" id="PTHR34129">
    <property type="entry name" value="BLR1139 PROTEIN"/>
    <property type="match status" value="1"/>
</dbReference>
<dbReference type="HOGENOM" id="CLU_799002_0_0_0"/>
<dbReference type="KEGG" id="saci:Sinac_6034"/>
<dbReference type="SUPFAM" id="SSF56399">
    <property type="entry name" value="ADP-ribosylation"/>
    <property type="match status" value="1"/>
</dbReference>
<gene>
    <name evidence="3" type="ordered locus">Sinac_6034</name>
</gene>
<dbReference type="EMBL" id="CP003364">
    <property type="protein sequence ID" value="AGA30144.1"/>
    <property type="molecule type" value="Genomic_DNA"/>
</dbReference>
<feature type="signal peptide" evidence="1">
    <location>
        <begin position="1"/>
        <end position="25"/>
    </location>
</feature>
<accession>L0DL71</accession>
<keyword evidence="1" id="KW-0732">Signal</keyword>
<dbReference type="OrthoDB" id="9780017at2"/>
<dbReference type="Pfam" id="PF06439">
    <property type="entry name" value="3keto-disac_hyd"/>
    <property type="match status" value="1"/>
</dbReference>
<feature type="chain" id="PRO_5003940240" description="3-keto-alpha-glucoside-1,2-lyase/3-keto-2-hydroxy-glucal hydratase domain-containing protein" evidence="1">
    <location>
        <begin position="26"/>
        <end position="347"/>
    </location>
</feature>
<dbReference type="Gene3D" id="3.20.170.20">
    <property type="entry name" value="Protein of unknown function DUF952"/>
    <property type="match status" value="1"/>
</dbReference>